<gene>
    <name evidence="2" type="ORF">SAMN05421753_1306</name>
</gene>
<dbReference type="GO" id="GO:0003677">
    <property type="term" value="F:DNA binding"/>
    <property type="evidence" value="ECO:0007669"/>
    <property type="project" value="InterPro"/>
</dbReference>
<evidence type="ECO:0000313" key="3">
    <source>
        <dbReference type="Proteomes" id="UP000199518"/>
    </source>
</evidence>
<sequence length="331" mass="38083">MPKRTNRFQTLFFEIQRVIADNGTVVVESDELMNHSTGNREEIDVVIRFQNSGYFYVVGIQCRDHKRKANPGWIRDLKQQRDDCRLAKMIAVHSAGFSKAAKKAAESYGIPIFTLAEAEASDWTRTLMLLRIKIAPSPTKIEAYFLDELPEKLDSEAMFKSQVRCELHDCSHGTLREFAKKQVEQRLPPDRWNSLLEMHDGFVGHLYDIPASKFYLKHGDSRYRLNVVRVTVALADKVVPVAWKTHRLAGEGVSVLDEMSLPLSEHLMLVIRFPEGRESKRLAIHFNHIPNLLVKSVRPLRPSGRRIAQRYRNKFTFKLGDEQQVSLLDIS</sequence>
<organism evidence="2 3">
    <name type="scientific">Planctomicrobium piriforme</name>
    <dbReference type="NCBI Taxonomy" id="1576369"/>
    <lineage>
        <taxon>Bacteria</taxon>
        <taxon>Pseudomonadati</taxon>
        <taxon>Planctomycetota</taxon>
        <taxon>Planctomycetia</taxon>
        <taxon>Planctomycetales</taxon>
        <taxon>Planctomycetaceae</taxon>
        <taxon>Planctomicrobium</taxon>
    </lineage>
</organism>
<evidence type="ECO:0000313" key="2">
    <source>
        <dbReference type="EMBL" id="SFJ69580.1"/>
    </source>
</evidence>
<dbReference type="AlphaFoldDB" id="A0A1I3TG21"/>
<keyword evidence="2" id="KW-0378">Hydrolase</keyword>
<dbReference type="OrthoDB" id="9794834at2"/>
<feature type="domain" description="Restriction endonuclease type IV Mrr" evidence="1">
    <location>
        <begin position="36"/>
        <end position="110"/>
    </location>
</feature>
<evidence type="ECO:0000259" key="1">
    <source>
        <dbReference type="Pfam" id="PF04471"/>
    </source>
</evidence>
<dbReference type="Pfam" id="PF04471">
    <property type="entry name" value="Mrr_cat"/>
    <property type="match status" value="1"/>
</dbReference>
<keyword evidence="2" id="KW-0255">Endonuclease</keyword>
<dbReference type="InterPro" id="IPR011335">
    <property type="entry name" value="Restrct_endonuc-II-like"/>
</dbReference>
<reference evidence="3" key="1">
    <citation type="submission" date="2016-10" db="EMBL/GenBank/DDBJ databases">
        <authorList>
            <person name="Varghese N."/>
            <person name="Submissions S."/>
        </authorList>
    </citation>
    <scope>NUCLEOTIDE SEQUENCE [LARGE SCALE GENOMIC DNA]</scope>
    <source>
        <strain evidence="3">DSM 26348</strain>
    </source>
</reference>
<dbReference type="Proteomes" id="UP000199518">
    <property type="component" value="Unassembled WGS sequence"/>
</dbReference>
<dbReference type="InterPro" id="IPR007560">
    <property type="entry name" value="Restrct_endonuc_IV_Mrr"/>
</dbReference>
<dbReference type="EMBL" id="FOQD01000030">
    <property type="protein sequence ID" value="SFJ69580.1"/>
    <property type="molecule type" value="Genomic_DNA"/>
</dbReference>
<dbReference type="RefSeq" id="WP_139228709.1">
    <property type="nucleotide sequence ID" value="NZ_FOQD01000030.1"/>
</dbReference>
<protein>
    <submittedName>
        <fullName evidence="2">Restriction endonuclease</fullName>
    </submittedName>
</protein>
<proteinExistence type="predicted"/>
<dbReference type="GO" id="GO:0004519">
    <property type="term" value="F:endonuclease activity"/>
    <property type="evidence" value="ECO:0007669"/>
    <property type="project" value="UniProtKB-KW"/>
</dbReference>
<dbReference type="SUPFAM" id="SSF52980">
    <property type="entry name" value="Restriction endonuclease-like"/>
    <property type="match status" value="1"/>
</dbReference>
<dbReference type="GO" id="GO:0009307">
    <property type="term" value="P:DNA restriction-modification system"/>
    <property type="evidence" value="ECO:0007669"/>
    <property type="project" value="InterPro"/>
</dbReference>
<name>A0A1I3TG21_9PLAN</name>
<accession>A0A1I3TG21</accession>
<keyword evidence="2" id="KW-0540">Nuclease</keyword>
<keyword evidence="3" id="KW-1185">Reference proteome</keyword>